<keyword evidence="3" id="KW-1185">Reference proteome</keyword>
<sequence length="395" mass="42698">MIMFRVLLPIIGALLGSTHSYSYTYPGAPVYTTEVAASYPSYPQAYSSAYPQQYGNVYGTYSGSPYGCATTSVLEILDSFFCHYAYSKRYSSTAYPVLDVIIEELTLVTKCAPLESVKQKVLDAITVLKGLQDATYVSYGQSSLAGSTYAPASYGYNYNYTATSKPCDAASKMAADLKVYEDRRRGFVEQNGFTTKEKASAQAAQAKATAANSVQKTKRSAPELPKANRFTRGLDKADYTCALIPSSASCTSVNHASLLTNILLRIQQTIQILLSALGDLKEFILGVTCDDDTTKYPLLVAADTFGSTLTAADILLDTFNFICKVYEGTASSNYGYPAGSTSTPVVSTPSYYRAKSPSKAPSYGYGYSNNPGQQYRIGRAVSFKPAAPLFFLVGR</sequence>
<gene>
    <name evidence="2" type="ORF">ODALV1_LOCUS11419</name>
</gene>
<feature type="signal peptide" evidence="1">
    <location>
        <begin position="1"/>
        <end position="20"/>
    </location>
</feature>
<reference evidence="2 3" key="1">
    <citation type="submission" date="2024-08" db="EMBL/GenBank/DDBJ databases">
        <authorList>
            <person name="Cucini C."/>
            <person name="Frati F."/>
        </authorList>
    </citation>
    <scope>NUCLEOTIDE SEQUENCE [LARGE SCALE GENOMIC DNA]</scope>
</reference>
<evidence type="ECO:0000313" key="3">
    <source>
        <dbReference type="Proteomes" id="UP001642540"/>
    </source>
</evidence>
<name>A0ABP1QHM5_9HEXA</name>
<comment type="caution">
    <text evidence="2">The sequence shown here is derived from an EMBL/GenBank/DDBJ whole genome shotgun (WGS) entry which is preliminary data.</text>
</comment>
<evidence type="ECO:0000256" key="1">
    <source>
        <dbReference type="SAM" id="SignalP"/>
    </source>
</evidence>
<dbReference type="EMBL" id="CAXLJM020000034">
    <property type="protein sequence ID" value="CAL8103340.1"/>
    <property type="molecule type" value="Genomic_DNA"/>
</dbReference>
<protein>
    <submittedName>
        <fullName evidence="2">Uncharacterized protein</fullName>
    </submittedName>
</protein>
<feature type="chain" id="PRO_5045787949" evidence="1">
    <location>
        <begin position="21"/>
        <end position="395"/>
    </location>
</feature>
<evidence type="ECO:0000313" key="2">
    <source>
        <dbReference type="EMBL" id="CAL8103340.1"/>
    </source>
</evidence>
<organism evidence="2 3">
    <name type="scientific">Orchesella dallaii</name>
    <dbReference type="NCBI Taxonomy" id="48710"/>
    <lineage>
        <taxon>Eukaryota</taxon>
        <taxon>Metazoa</taxon>
        <taxon>Ecdysozoa</taxon>
        <taxon>Arthropoda</taxon>
        <taxon>Hexapoda</taxon>
        <taxon>Collembola</taxon>
        <taxon>Entomobryomorpha</taxon>
        <taxon>Entomobryoidea</taxon>
        <taxon>Orchesellidae</taxon>
        <taxon>Orchesellinae</taxon>
        <taxon>Orchesella</taxon>
    </lineage>
</organism>
<accession>A0ABP1QHM5</accession>
<proteinExistence type="predicted"/>
<keyword evidence="1" id="KW-0732">Signal</keyword>
<dbReference type="Proteomes" id="UP001642540">
    <property type="component" value="Unassembled WGS sequence"/>
</dbReference>